<evidence type="ECO:0000313" key="2">
    <source>
        <dbReference type="EMBL" id="KAF2227099.1"/>
    </source>
</evidence>
<gene>
    <name evidence="2" type="ORF">BDZ85DRAFT_306460</name>
</gene>
<feature type="compositionally biased region" description="Basic residues" evidence="1">
    <location>
        <begin position="1"/>
        <end position="11"/>
    </location>
</feature>
<organism evidence="2 3">
    <name type="scientific">Elsinoe ampelina</name>
    <dbReference type="NCBI Taxonomy" id="302913"/>
    <lineage>
        <taxon>Eukaryota</taxon>
        <taxon>Fungi</taxon>
        <taxon>Dikarya</taxon>
        <taxon>Ascomycota</taxon>
        <taxon>Pezizomycotina</taxon>
        <taxon>Dothideomycetes</taxon>
        <taxon>Dothideomycetidae</taxon>
        <taxon>Myriangiales</taxon>
        <taxon>Elsinoaceae</taxon>
        <taxon>Elsinoe</taxon>
    </lineage>
</organism>
<feature type="compositionally biased region" description="Low complexity" evidence="1">
    <location>
        <begin position="45"/>
        <end position="54"/>
    </location>
</feature>
<feature type="region of interest" description="Disordered" evidence="1">
    <location>
        <begin position="1"/>
        <end position="70"/>
    </location>
</feature>
<dbReference type="AlphaFoldDB" id="A0A6A6GNE7"/>
<keyword evidence="3" id="KW-1185">Reference proteome</keyword>
<name>A0A6A6GNE7_9PEZI</name>
<evidence type="ECO:0000313" key="3">
    <source>
        <dbReference type="Proteomes" id="UP000799538"/>
    </source>
</evidence>
<protein>
    <submittedName>
        <fullName evidence="2">Uncharacterized protein</fullName>
    </submittedName>
</protein>
<dbReference type="EMBL" id="ML992502">
    <property type="protein sequence ID" value="KAF2227099.1"/>
    <property type="molecule type" value="Genomic_DNA"/>
</dbReference>
<sequence length="382" mass="41042">MQPHTSPRHHSPQWNSGPGRVRELQAKRPASAPPGTAFFHSSAWPGSRPRPSWNRSRRRAPPATARSTSVAASWADDTSSIFCRPPLLPVLGARPRSDRYEGAFKATPLGAGRTILVLFRFRSAASSYWAAGDRPAYHVFRWLGGDSSVEIQGIYPHLPPNRSSASITSQIAAAARFLVRSGRHLHVASSVPSWMVDAGLVCPEAGVATEIDGAACAVTCSSRVQQQRKTQSGPGLSVPGAFSPSDGCCHRGAPPDVVCASGKEYYGPSPTWHGMGDKAGSHYVPPYWVGLSNPCQDAHIAAGCPPPRPTMVAWSATPHRHIVEVPLASTIRAALDPSVSHPRAGRKRVATYWLTPPRTTDGWWPPQSCILGLWLVVACVCE</sequence>
<proteinExistence type="predicted"/>
<evidence type="ECO:0000256" key="1">
    <source>
        <dbReference type="SAM" id="MobiDB-lite"/>
    </source>
</evidence>
<dbReference type="Proteomes" id="UP000799538">
    <property type="component" value="Unassembled WGS sequence"/>
</dbReference>
<accession>A0A6A6GNE7</accession>
<reference evidence="3" key="1">
    <citation type="journal article" date="2020" name="Stud. Mycol.">
        <title>101 Dothideomycetes genomes: A test case for predicting lifestyles and emergence of pathogens.</title>
        <authorList>
            <person name="Haridas S."/>
            <person name="Albert R."/>
            <person name="Binder M."/>
            <person name="Bloem J."/>
            <person name="LaButti K."/>
            <person name="Salamov A."/>
            <person name="Andreopoulos B."/>
            <person name="Baker S."/>
            <person name="Barry K."/>
            <person name="Bills G."/>
            <person name="Bluhm B."/>
            <person name="Cannon C."/>
            <person name="Castanera R."/>
            <person name="Culley D."/>
            <person name="Daum C."/>
            <person name="Ezra D."/>
            <person name="Gonzalez J."/>
            <person name="Henrissat B."/>
            <person name="Kuo A."/>
            <person name="Liang C."/>
            <person name="Lipzen A."/>
            <person name="Lutzoni F."/>
            <person name="Magnuson J."/>
            <person name="Mondo S."/>
            <person name="Nolan M."/>
            <person name="Ohm R."/>
            <person name="Pangilinan J."/>
            <person name="Park H.-J."/>
            <person name="Ramirez L."/>
            <person name="Alfaro M."/>
            <person name="Sun H."/>
            <person name="Tritt A."/>
            <person name="Yoshinaga Y."/>
            <person name="Zwiers L.-H."/>
            <person name="Turgeon B."/>
            <person name="Goodwin S."/>
            <person name="Spatafora J."/>
            <person name="Crous P."/>
            <person name="Grigoriev I."/>
        </authorList>
    </citation>
    <scope>NUCLEOTIDE SEQUENCE [LARGE SCALE GENOMIC DNA]</scope>
    <source>
        <strain evidence="3">CECT 20119</strain>
    </source>
</reference>